<evidence type="ECO:0000313" key="3">
    <source>
        <dbReference type="Proteomes" id="UP000198921"/>
    </source>
</evidence>
<proteinExistence type="predicted"/>
<dbReference type="EMBL" id="FNOT01000010">
    <property type="protein sequence ID" value="SDY72876.1"/>
    <property type="molecule type" value="Genomic_DNA"/>
</dbReference>
<dbReference type="AlphaFoldDB" id="A0A1H3M8H1"/>
<evidence type="ECO:0000313" key="2">
    <source>
        <dbReference type="EMBL" id="SDY72876.1"/>
    </source>
</evidence>
<name>A0A1H3M8H1_9ACTN</name>
<reference evidence="3" key="1">
    <citation type="submission" date="2016-10" db="EMBL/GenBank/DDBJ databases">
        <authorList>
            <person name="Varghese N."/>
            <person name="Submissions S."/>
        </authorList>
    </citation>
    <scope>NUCLEOTIDE SEQUENCE [LARGE SCALE GENOMIC DNA]</scope>
    <source>
        <strain evidence="3">DSM 45422</strain>
    </source>
</reference>
<feature type="region of interest" description="Disordered" evidence="1">
    <location>
        <begin position="1"/>
        <end position="25"/>
    </location>
</feature>
<dbReference type="Proteomes" id="UP000198921">
    <property type="component" value="Unassembled WGS sequence"/>
</dbReference>
<evidence type="ECO:0000256" key="1">
    <source>
        <dbReference type="SAM" id="MobiDB-lite"/>
    </source>
</evidence>
<dbReference type="RefSeq" id="WP_091159189.1">
    <property type="nucleotide sequence ID" value="NZ_FNOT01000010.1"/>
</dbReference>
<gene>
    <name evidence="2" type="ORF">SAMN05660209_03594</name>
</gene>
<protein>
    <submittedName>
        <fullName evidence="2">Uncharacterized protein</fullName>
    </submittedName>
</protein>
<sequence length="133" mass="14937">MSRSRHSSCRTSPTTRREARYRRERNEARAQLKALEQRMENLVTREVARIASDTLEDGFDLIVFMPGDYNDMVDKNGAVDAEKVTEYAQQLVQWKPGLAKGARVPTPGFGQGRRAAVDQGSGVTWSSVLRGHE</sequence>
<accession>A0A1H3M8H1</accession>
<organism evidence="2 3">
    <name type="scientific">Geodermatophilus africanus</name>
    <dbReference type="NCBI Taxonomy" id="1137993"/>
    <lineage>
        <taxon>Bacteria</taxon>
        <taxon>Bacillati</taxon>
        <taxon>Actinomycetota</taxon>
        <taxon>Actinomycetes</taxon>
        <taxon>Geodermatophilales</taxon>
        <taxon>Geodermatophilaceae</taxon>
        <taxon>Geodermatophilus</taxon>
    </lineage>
</organism>
<dbReference type="OrthoDB" id="3458969at2"/>
<keyword evidence="3" id="KW-1185">Reference proteome</keyword>